<feature type="transmembrane region" description="Helical" evidence="2">
    <location>
        <begin position="7"/>
        <end position="25"/>
    </location>
</feature>
<keyword evidence="2" id="KW-1133">Transmembrane helix</keyword>
<feature type="region of interest" description="Disordered" evidence="1">
    <location>
        <begin position="109"/>
        <end position="145"/>
    </location>
</feature>
<reference evidence="3" key="2">
    <citation type="submission" date="2021-04" db="EMBL/GenBank/DDBJ databases">
        <authorList>
            <person name="Gilroy R."/>
        </authorList>
    </citation>
    <scope>NUCLEOTIDE SEQUENCE</scope>
    <source>
        <strain evidence="3">ChiHjej10B9-743</strain>
    </source>
</reference>
<evidence type="ECO:0000256" key="1">
    <source>
        <dbReference type="SAM" id="MobiDB-lite"/>
    </source>
</evidence>
<evidence type="ECO:0000256" key="2">
    <source>
        <dbReference type="SAM" id="Phobius"/>
    </source>
</evidence>
<evidence type="ECO:0000313" key="3">
    <source>
        <dbReference type="EMBL" id="HIY79309.1"/>
    </source>
</evidence>
<keyword evidence="2" id="KW-0812">Transmembrane</keyword>
<dbReference type="EMBL" id="DXCP01000017">
    <property type="protein sequence ID" value="HIY79309.1"/>
    <property type="molecule type" value="Genomic_DNA"/>
</dbReference>
<proteinExistence type="predicted"/>
<sequence length="174" mass="19270">MKKSNVILTVLIAAVSAFLLWLWFNLGFNTVDAPLDLILSVVWWAIVAVGIAFVVKTEKTRRESVRTVYLGEGRYYNSETGVRMMPVGTSAVDSIAGVLTALEYGFDREDAPDPNDEENPANWTHVVRTSKYEPARTDDDGERKDETWEGEVVVVETGKAIPFDSRSALATIIG</sequence>
<name>A0A9D1Z9Z2_9ACTN</name>
<organism evidence="3 4">
    <name type="scientific">Candidatus Olsenella excrementavium</name>
    <dbReference type="NCBI Taxonomy" id="2838709"/>
    <lineage>
        <taxon>Bacteria</taxon>
        <taxon>Bacillati</taxon>
        <taxon>Actinomycetota</taxon>
        <taxon>Coriobacteriia</taxon>
        <taxon>Coriobacteriales</taxon>
        <taxon>Atopobiaceae</taxon>
        <taxon>Olsenella</taxon>
    </lineage>
</organism>
<feature type="compositionally biased region" description="Basic and acidic residues" evidence="1">
    <location>
        <begin position="130"/>
        <end position="145"/>
    </location>
</feature>
<dbReference type="AlphaFoldDB" id="A0A9D1Z9Z2"/>
<comment type="caution">
    <text evidence="3">The sequence shown here is derived from an EMBL/GenBank/DDBJ whole genome shotgun (WGS) entry which is preliminary data.</text>
</comment>
<dbReference type="Proteomes" id="UP000824133">
    <property type="component" value="Unassembled WGS sequence"/>
</dbReference>
<gene>
    <name evidence="3" type="ORF">IAA42_02605</name>
</gene>
<protein>
    <submittedName>
        <fullName evidence="3">Uncharacterized protein</fullName>
    </submittedName>
</protein>
<feature type="transmembrane region" description="Helical" evidence="2">
    <location>
        <begin position="37"/>
        <end position="55"/>
    </location>
</feature>
<keyword evidence="2" id="KW-0472">Membrane</keyword>
<evidence type="ECO:0000313" key="4">
    <source>
        <dbReference type="Proteomes" id="UP000824133"/>
    </source>
</evidence>
<reference evidence="3" key="1">
    <citation type="journal article" date="2021" name="PeerJ">
        <title>Extensive microbial diversity within the chicken gut microbiome revealed by metagenomics and culture.</title>
        <authorList>
            <person name="Gilroy R."/>
            <person name="Ravi A."/>
            <person name="Getino M."/>
            <person name="Pursley I."/>
            <person name="Horton D.L."/>
            <person name="Alikhan N.F."/>
            <person name="Baker D."/>
            <person name="Gharbi K."/>
            <person name="Hall N."/>
            <person name="Watson M."/>
            <person name="Adriaenssens E.M."/>
            <person name="Foster-Nyarko E."/>
            <person name="Jarju S."/>
            <person name="Secka A."/>
            <person name="Antonio M."/>
            <person name="Oren A."/>
            <person name="Chaudhuri R.R."/>
            <person name="La Ragione R."/>
            <person name="Hildebrand F."/>
            <person name="Pallen M.J."/>
        </authorList>
    </citation>
    <scope>NUCLEOTIDE SEQUENCE</scope>
    <source>
        <strain evidence="3">ChiHjej10B9-743</strain>
    </source>
</reference>
<accession>A0A9D1Z9Z2</accession>